<dbReference type="OrthoDB" id="5494559at2"/>
<dbReference type="PANTHER" id="PTHR23513:SF9">
    <property type="entry name" value="ENTEROBACTIN EXPORTER ENTS"/>
    <property type="match status" value="1"/>
</dbReference>
<organism evidence="8 9">
    <name type="scientific">Mycobacterium aquaticum</name>
    <dbReference type="NCBI Taxonomy" id="1927124"/>
    <lineage>
        <taxon>Bacteria</taxon>
        <taxon>Bacillati</taxon>
        <taxon>Actinomycetota</taxon>
        <taxon>Actinomycetes</taxon>
        <taxon>Mycobacteriales</taxon>
        <taxon>Mycobacteriaceae</taxon>
        <taxon>Mycobacterium</taxon>
    </lineage>
</organism>
<dbReference type="InterPro" id="IPR036259">
    <property type="entry name" value="MFS_trans_sf"/>
</dbReference>
<feature type="transmembrane region" description="Helical" evidence="7">
    <location>
        <begin position="225"/>
        <end position="245"/>
    </location>
</feature>
<comment type="subcellular location">
    <subcellularLocation>
        <location evidence="1">Cell inner membrane</location>
        <topology evidence="1">Multi-pass membrane protein</topology>
    </subcellularLocation>
</comment>
<dbReference type="GO" id="GO:0005886">
    <property type="term" value="C:plasma membrane"/>
    <property type="evidence" value="ECO:0007669"/>
    <property type="project" value="UniProtKB-SubCell"/>
</dbReference>
<keyword evidence="5 7" id="KW-1133">Transmembrane helix</keyword>
<evidence type="ECO:0000256" key="5">
    <source>
        <dbReference type="ARBA" id="ARBA00022989"/>
    </source>
</evidence>
<dbReference type="CDD" id="cd06173">
    <property type="entry name" value="MFS_MefA_like"/>
    <property type="match status" value="1"/>
</dbReference>
<sequence>MRKFFADTTPLRNPDFRRLWVAGIPTVIGANLTIFAVPVQLYVLTQNSAYVGLAGLFALVPLVVFGLWGGAWADAMDRRLLLIIASVGLAVASVLLWVQAALAMNNVWVVLGLLSVQQAFFAINSPTRSAAIPRMLPGEQLPAANSLNMTVFQFGAIVGPLLAGLLLNWVDLSTLYLIDALTCLAPIWATFRLAPIPATSTEQGSARWGFAAVLDGLRYLAGNRVVLMSFVVDLIAMIFGMPRALFPQMAHESFGGPVEGGTVMALLAAAMSGGAVLGGVFSGWLPRIRRQGLAVVWSIVGWGLAMVGFGVAGGMAHGHAGVLLWIALAFLAIGGAADMVSAAFRSTILQQAASDDVRGRLQGVFTVVVAGGPRLADAAHGGVAAMVGTTVAAAGGGALVVVGVVVAALAVPAFVRYRVAPVWAPDDLRDPDKV</sequence>
<evidence type="ECO:0000313" key="9">
    <source>
        <dbReference type="Proteomes" id="UP000192448"/>
    </source>
</evidence>
<feature type="transmembrane region" description="Helical" evidence="7">
    <location>
        <begin position="80"/>
        <end position="100"/>
    </location>
</feature>
<dbReference type="PANTHER" id="PTHR23513">
    <property type="entry name" value="INTEGRAL MEMBRANE EFFLUX PROTEIN-RELATED"/>
    <property type="match status" value="1"/>
</dbReference>
<comment type="caution">
    <text evidence="8">The sequence shown here is derived from an EMBL/GenBank/DDBJ whole genome shotgun (WGS) entry which is preliminary data.</text>
</comment>
<keyword evidence="9" id="KW-1185">Reference proteome</keyword>
<feature type="transmembrane region" description="Helical" evidence="7">
    <location>
        <begin position="20"/>
        <end position="43"/>
    </location>
</feature>
<keyword evidence="2" id="KW-0813">Transport</keyword>
<feature type="transmembrane region" description="Helical" evidence="7">
    <location>
        <begin position="322"/>
        <end position="344"/>
    </location>
</feature>
<feature type="transmembrane region" description="Helical" evidence="7">
    <location>
        <begin position="292"/>
        <end position="316"/>
    </location>
</feature>
<feature type="transmembrane region" description="Helical" evidence="7">
    <location>
        <begin position="391"/>
        <end position="415"/>
    </location>
</feature>
<dbReference type="AlphaFoldDB" id="A0A1X0AB54"/>
<evidence type="ECO:0000256" key="6">
    <source>
        <dbReference type="ARBA" id="ARBA00023136"/>
    </source>
</evidence>
<evidence type="ECO:0000256" key="3">
    <source>
        <dbReference type="ARBA" id="ARBA00022475"/>
    </source>
</evidence>
<accession>A0A1X0AB54</accession>
<dbReference type="InterPro" id="IPR010290">
    <property type="entry name" value="TM_effector"/>
</dbReference>
<dbReference type="SUPFAM" id="SSF103473">
    <property type="entry name" value="MFS general substrate transporter"/>
    <property type="match status" value="1"/>
</dbReference>
<evidence type="ECO:0000256" key="7">
    <source>
        <dbReference type="SAM" id="Phobius"/>
    </source>
</evidence>
<proteinExistence type="predicted"/>
<dbReference type="RefSeq" id="WP_083168899.1">
    <property type="nucleotide sequence ID" value="NZ_MVHF01000046.1"/>
</dbReference>
<dbReference type="EMBL" id="MVHF01000046">
    <property type="protein sequence ID" value="ORA27287.1"/>
    <property type="molecule type" value="Genomic_DNA"/>
</dbReference>
<feature type="transmembrane region" description="Helical" evidence="7">
    <location>
        <begin position="265"/>
        <end position="285"/>
    </location>
</feature>
<keyword evidence="6 7" id="KW-0472">Membrane</keyword>
<evidence type="ECO:0000256" key="4">
    <source>
        <dbReference type="ARBA" id="ARBA00022692"/>
    </source>
</evidence>
<dbReference type="STRING" id="1927124.BST13_30665"/>
<dbReference type="GO" id="GO:0046677">
    <property type="term" value="P:response to antibiotic"/>
    <property type="evidence" value="ECO:0007669"/>
    <property type="project" value="UniProtKB-KW"/>
</dbReference>
<protein>
    <submittedName>
        <fullName evidence="8">MFS transporter</fullName>
    </submittedName>
</protein>
<feature type="transmembrane region" description="Helical" evidence="7">
    <location>
        <begin position="146"/>
        <end position="167"/>
    </location>
</feature>
<dbReference type="Pfam" id="PF05977">
    <property type="entry name" value="MFS_3"/>
    <property type="match status" value="1"/>
</dbReference>
<evidence type="ECO:0000256" key="1">
    <source>
        <dbReference type="ARBA" id="ARBA00004429"/>
    </source>
</evidence>
<keyword evidence="3" id="KW-1003">Cell membrane</keyword>
<dbReference type="Proteomes" id="UP000192448">
    <property type="component" value="Unassembled WGS sequence"/>
</dbReference>
<name>A0A1X0AB54_9MYCO</name>
<gene>
    <name evidence="8" type="ORF">BST13_30665</name>
</gene>
<evidence type="ECO:0000313" key="8">
    <source>
        <dbReference type="EMBL" id="ORA27287.1"/>
    </source>
</evidence>
<reference evidence="8 9" key="1">
    <citation type="submission" date="2017-02" db="EMBL/GenBank/DDBJ databases">
        <title>The new phylogeny of genus Mycobacterium.</title>
        <authorList>
            <person name="Tortoli E."/>
            <person name="Trovato A."/>
            <person name="Cirillo D.M."/>
        </authorList>
    </citation>
    <scope>NUCLEOTIDE SEQUENCE [LARGE SCALE GENOMIC DNA]</scope>
    <source>
        <strain evidence="8 9">RW6</strain>
    </source>
</reference>
<evidence type="ECO:0000256" key="2">
    <source>
        <dbReference type="ARBA" id="ARBA00022448"/>
    </source>
</evidence>
<keyword evidence="4 7" id="KW-0812">Transmembrane</keyword>
<dbReference type="Gene3D" id="1.20.1250.20">
    <property type="entry name" value="MFS general substrate transporter like domains"/>
    <property type="match status" value="1"/>
</dbReference>
<feature type="transmembrane region" description="Helical" evidence="7">
    <location>
        <begin position="49"/>
        <end position="68"/>
    </location>
</feature>